<feature type="compositionally biased region" description="Pro residues" evidence="5">
    <location>
        <begin position="1"/>
        <end position="12"/>
    </location>
</feature>
<feature type="region of interest" description="Disordered" evidence="5">
    <location>
        <begin position="1"/>
        <end position="338"/>
    </location>
</feature>
<feature type="compositionally biased region" description="Low complexity" evidence="5">
    <location>
        <begin position="129"/>
        <end position="143"/>
    </location>
</feature>
<feature type="compositionally biased region" description="Polar residues" evidence="5">
    <location>
        <begin position="30"/>
        <end position="45"/>
    </location>
</feature>
<dbReference type="EMBL" id="CAUWAG010000020">
    <property type="protein sequence ID" value="CAJ2513483.1"/>
    <property type="molecule type" value="Genomic_DNA"/>
</dbReference>
<evidence type="ECO:0000313" key="8">
    <source>
        <dbReference type="Proteomes" id="UP001295740"/>
    </source>
</evidence>
<feature type="compositionally biased region" description="Low complexity" evidence="5">
    <location>
        <begin position="226"/>
        <end position="235"/>
    </location>
</feature>
<evidence type="ECO:0000256" key="3">
    <source>
        <dbReference type="ARBA" id="ARBA00022833"/>
    </source>
</evidence>
<dbReference type="AlphaFoldDB" id="A0AAI8VZV1"/>
<keyword evidence="3 4" id="KW-0862">Zinc</keyword>
<feature type="compositionally biased region" description="Basic and acidic residues" evidence="5">
    <location>
        <begin position="589"/>
        <end position="599"/>
    </location>
</feature>
<sequence>MAYPYAPPPPAPSTASPSPYPAYAQGQGQGSAYNHTSRGGHSQHANGGRARGHPGHQHQGPGRSEYGAPYYQQQEYASPVNQPYSSPQSTAYWEQSAPHMNHHHPPASPLPPAGYSPTPNYPTQGYAHSPAQGYQAQYPAQSPRPSYGAAYGQPPNDYPQRWAEQGPTYASYPSRGGRAGYQTDRGGHKSDHAMGTPLRMGFDQRHDHSTSTSAAYGQPYPHSNHQPTPYQQPAYSYPPVPAPPFAGSSHATHAPSNRGGHDYGRGRGRGDGAGHSHRGGRFGGNGDRGDKFRNRDHRPQQGPNNHQKSDAASSKKKKRKTNTLGLTPGDGDSEDGLVDEEKRLEELLGPLPSIANMSAYIAERRANYPTKARAQARLQAKKDAGPANSGNSATTEVDRDLAEADRLRKKLAKVERKLEKRKRATNDEGDDMRASSGSSDEDSEDEKPETMGTGKTSNAFLPPPPISRADPTNHCKYYVTGGSCGKKSKCRFVHDPARREIALQARTRNGGKMTLKQRLMLNEAENSEVEVVKAIIELREKGRLEDPENPPTPTSIQHPHEHAPSAGVTTLPTTPGAANLPPNPYSGAKKTDPTHKVKSESQQPYKNWYLGGFSNKNQDLQPRQLP</sequence>
<feature type="compositionally biased region" description="Polar residues" evidence="5">
    <location>
        <begin position="71"/>
        <end position="93"/>
    </location>
</feature>
<evidence type="ECO:0000313" key="7">
    <source>
        <dbReference type="EMBL" id="CAJ2513483.1"/>
    </source>
</evidence>
<dbReference type="SUPFAM" id="SSF90229">
    <property type="entry name" value="CCCH zinc finger"/>
    <property type="match status" value="1"/>
</dbReference>
<feature type="compositionally biased region" description="Basic and acidic residues" evidence="5">
    <location>
        <begin position="287"/>
        <end position="299"/>
    </location>
</feature>
<feature type="compositionally biased region" description="Basic and acidic residues" evidence="5">
    <location>
        <begin position="259"/>
        <end position="274"/>
    </location>
</feature>
<evidence type="ECO:0000256" key="1">
    <source>
        <dbReference type="ARBA" id="ARBA00022723"/>
    </source>
</evidence>
<feature type="region of interest" description="Disordered" evidence="5">
    <location>
        <begin position="370"/>
        <end position="474"/>
    </location>
</feature>
<proteinExistence type="predicted"/>
<feature type="compositionally biased region" description="Polar residues" evidence="5">
    <location>
        <begin position="614"/>
        <end position="626"/>
    </location>
</feature>
<name>A0AAI8VZV1_9PEZI</name>
<organism evidence="7 8">
    <name type="scientific">Anthostomella pinea</name>
    <dbReference type="NCBI Taxonomy" id="933095"/>
    <lineage>
        <taxon>Eukaryota</taxon>
        <taxon>Fungi</taxon>
        <taxon>Dikarya</taxon>
        <taxon>Ascomycota</taxon>
        <taxon>Pezizomycotina</taxon>
        <taxon>Sordariomycetes</taxon>
        <taxon>Xylariomycetidae</taxon>
        <taxon>Xylariales</taxon>
        <taxon>Xylariaceae</taxon>
        <taxon>Anthostomella</taxon>
    </lineage>
</organism>
<dbReference type="Proteomes" id="UP001295740">
    <property type="component" value="Unassembled WGS sequence"/>
</dbReference>
<evidence type="ECO:0000256" key="4">
    <source>
        <dbReference type="PROSITE-ProRule" id="PRU00723"/>
    </source>
</evidence>
<evidence type="ECO:0000256" key="2">
    <source>
        <dbReference type="ARBA" id="ARBA00022771"/>
    </source>
</evidence>
<feature type="compositionally biased region" description="Low complexity" evidence="5">
    <location>
        <begin position="13"/>
        <end position="24"/>
    </location>
</feature>
<feature type="region of interest" description="Disordered" evidence="5">
    <location>
        <begin position="540"/>
        <end position="626"/>
    </location>
</feature>
<dbReference type="InterPro" id="IPR036855">
    <property type="entry name" value="Znf_CCCH_sf"/>
</dbReference>
<dbReference type="GO" id="GO:0008270">
    <property type="term" value="F:zinc ion binding"/>
    <property type="evidence" value="ECO:0007669"/>
    <property type="project" value="UniProtKB-KW"/>
</dbReference>
<evidence type="ECO:0000259" key="6">
    <source>
        <dbReference type="PROSITE" id="PS50103"/>
    </source>
</evidence>
<feature type="compositionally biased region" description="Polar residues" evidence="5">
    <location>
        <begin position="210"/>
        <end position="225"/>
    </location>
</feature>
<comment type="caution">
    <text evidence="7">The sequence shown here is derived from an EMBL/GenBank/DDBJ whole genome shotgun (WGS) entry which is preliminary data.</text>
</comment>
<reference evidence="7" key="1">
    <citation type="submission" date="2023-10" db="EMBL/GenBank/DDBJ databases">
        <authorList>
            <person name="Hackl T."/>
        </authorList>
    </citation>
    <scope>NUCLEOTIDE SEQUENCE</scope>
</reference>
<accession>A0AAI8VZV1</accession>
<gene>
    <name evidence="7" type="ORF">KHLLAP_LOCUS13951</name>
</gene>
<evidence type="ECO:0000256" key="5">
    <source>
        <dbReference type="SAM" id="MobiDB-lite"/>
    </source>
</evidence>
<keyword evidence="8" id="KW-1185">Reference proteome</keyword>
<keyword evidence="1 4" id="KW-0479">Metal-binding</keyword>
<feature type="domain" description="C3H1-type" evidence="6">
    <location>
        <begin position="469"/>
        <end position="497"/>
    </location>
</feature>
<keyword evidence="2 4" id="KW-0863">Zinc-finger</keyword>
<feature type="compositionally biased region" description="Basic and acidic residues" evidence="5">
    <location>
        <begin position="396"/>
        <end position="418"/>
    </location>
</feature>
<dbReference type="InterPro" id="IPR000571">
    <property type="entry name" value="Znf_CCCH"/>
</dbReference>
<feature type="zinc finger region" description="C3H1-type" evidence="4">
    <location>
        <begin position="469"/>
        <end position="497"/>
    </location>
</feature>
<dbReference type="PROSITE" id="PS50103">
    <property type="entry name" value="ZF_C3H1"/>
    <property type="match status" value="1"/>
</dbReference>
<protein>
    <submittedName>
        <fullName evidence="7">Uu.00g016020.m01.CDS01</fullName>
    </submittedName>
</protein>